<dbReference type="AlphaFoldDB" id="A0A0R3CNR0"/>
<dbReference type="EMBL" id="FMAE01000001">
    <property type="protein sequence ID" value="SCB09767.1"/>
    <property type="molecule type" value="Genomic_DNA"/>
</dbReference>
<evidence type="ECO:0000313" key="2">
    <source>
        <dbReference type="EMBL" id="MEY9468678.1"/>
    </source>
</evidence>
<evidence type="ECO:0000313" key="6">
    <source>
        <dbReference type="Proteomes" id="UP001565474"/>
    </source>
</evidence>
<dbReference type="Proteomes" id="UP000183174">
    <property type="component" value="Unassembled WGS sequence"/>
</dbReference>
<evidence type="ECO:0000313" key="4">
    <source>
        <dbReference type="Proteomes" id="UP000051380"/>
    </source>
</evidence>
<organism evidence="1 4">
    <name type="scientific">Bradyrhizobium yuanmingense</name>
    <dbReference type="NCBI Taxonomy" id="108015"/>
    <lineage>
        <taxon>Bacteria</taxon>
        <taxon>Pseudomonadati</taxon>
        <taxon>Pseudomonadota</taxon>
        <taxon>Alphaproteobacteria</taxon>
        <taxon>Hyphomicrobiales</taxon>
        <taxon>Nitrobacteraceae</taxon>
        <taxon>Bradyrhizobium</taxon>
    </lineage>
</organism>
<protein>
    <submittedName>
        <fullName evidence="1">Uncharacterized protein</fullName>
    </submittedName>
</protein>
<dbReference type="OrthoDB" id="8244028at2"/>
<dbReference type="RefSeq" id="WP_036025895.1">
    <property type="nucleotide sequence ID" value="NZ_CP104173.1"/>
</dbReference>
<keyword evidence="6" id="KW-1185">Reference proteome</keyword>
<accession>A0A0R3CNR0</accession>
<reference evidence="2 6" key="3">
    <citation type="submission" date="2024-07" db="EMBL/GenBank/DDBJ databases">
        <title>Genomic Encyclopedia of Type Strains, Phase V (KMG-V): Genome sequencing to study the core and pangenomes of soil and plant-associated prokaryotes.</title>
        <authorList>
            <person name="Whitman W."/>
        </authorList>
    </citation>
    <scope>NUCLEOTIDE SEQUENCE [LARGE SCALE GENOMIC DNA]</scope>
    <source>
        <strain evidence="2 6">USDA 222</strain>
    </source>
</reference>
<gene>
    <name evidence="2" type="ORF">ABH992_001077</name>
    <name evidence="1" type="ORF">AOQ72_12615</name>
    <name evidence="3" type="ORF">GA0061099_1001431</name>
</gene>
<dbReference type="EMBL" id="LJYF01000012">
    <property type="protein sequence ID" value="KRP99376.1"/>
    <property type="molecule type" value="Genomic_DNA"/>
</dbReference>
<evidence type="ECO:0000313" key="1">
    <source>
        <dbReference type="EMBL" id="KRP99376.1"/>
    </source>
</evidence>
<sequence length="90" mass="10444">MTKTLRLEPLSDNAALVAWQFLGQPLQEWPSWVQSNCSLQKDADGKFELRHERRSGTQIVYLGEWLVRDLDGGVDFYTDAEIWSRFAAKR</sequence>
<dbReference type="STRING" id="108015.GA0061099_1001431"/>
<reference evidence="3 5" key="2">
    <citation type="submission" date="2016-08" db="EMBL/GenBank/DDBJ databases">
        <authorList>
            <person name="Seilhamer J.J."/>
        </authorList>
    </citation>
    <scope>NUCLEOTIDE SEQUENCE [LARGE SCALE GENOMIC DNA]</scope>
    <source>
        <strain evidence="3 5">CCBAU 10071</strain>
    </source>
</reference>
<reference evidence="1 4" key="1">
    <citation type="submission" date="2015-09" db="EMBL/GenBank/DDBJ databases">
        <title>Draft Genome Sequence of the Strain BR 3267 (Bradyrhizobium yuanmingense) recommended as inoculant for cowpea in Brazil.</title>
        <authorList>
            <person name="Simoes-Araujo J.L."/>
            <person name="Zilli J.E."/>
        </authorList>
    </citation>
    <scope>NUCLEOTIDE SEQUENCE [LARGE SCALE GENOMIC DNA]</scope>
    <source>
        <strain evidence="1 4">BR3267</strain>
    </source>
</reference>
<dbReference type="EMBL" id="JBGBZN010000002">
    <property type="protein sequence ID" value="MEY9468678.1"/>
    <property type="molecule type" value="Genomic_DNA"/>
</dbReference>
<name>A0A0R3CNR0_9BRAD</name>
<proteinExistence type="predicted"/>
<evidence type="ECO:0000313" key="3">
    <source>
        <dbReference type="EMBL" id="SCB09767.1"/>
    </source>
</evidence>
<dbReference type="Proteomes" id="UP000051380">
    <property type="component" value="Unassembled WGS sequence"/>
</dbReference>
<dbReference type="Proteomes" id="UP001565474">
    <property type="component" value="Unassembled WGS sequence"/>
</dbReference>
<evidence type="ECO:0000313" key="5">
    <source>
        <dbReference type="Proteomes" id="UP000183174"/>
    </source>
</evidence>
<dbReference type="GeneID" id="93175882"/>